<accession>A0A4Z2E063</accession>
<evidence type="ECO:0000313" key="2">
    <source>
        <dbReference type="EMBL" id="TNN22155.1"/>
    </source>
</evidence>
<evidence type="ECO:0000256" key="1">
    <source>
        <dbReference type="SAM" id="MobiDB-lite"/>
    </source>
</evidence>
<feature type="compositionally biased region" description="Basic and acidic residues" evidence="1">
    <location>
        <begin position="99"/>
        <end position="116"/>
    </location>
</feature>
<dbReference type="AlphaFoldDB" id="A0A4Z2E063"/>
<dbReference type="EMBL" id="SRLO01023947">
    <property type="protein sequence ID" value="TNN22155.1"/>
    <property type="molecule type" value="Genomic_DNA"/>
</dbReference>
<proteinExistence type="predicted"/>
<gene>
    <name evidence="2" type="ORF">EYF80_067731</name>
</gene>
<feature type="region of interest" description="Disordered" evidence="1">
    <location>
        <begin position="81"/>
        <end position="116"/>
    </location>
</feature>
<comment type="caution">
    <text evidence="2">The sequence shown here is derived from an EMBL/GenBank/DDBJ whole genome shotgun (WGS) entry which is preliminary data.</text>
</comment>
<organism evidence="2 3">
    <name type="scientific">Liparis tanakae</name>
    <name type="common">Tanaka's snailfish</name>
    <dbReference type="NCBI Taxonomy" id="230148"/>
    <lineage>
        <taxon>Eukaryota</taxon>
        <taxon>Metazoa</taxon>
        <taxon>Chordata</taxon>
        <taxon>Craniata</taxon>
        <taxon>Vertebrata</taxon>
        <taxon>Euteleostomi</taxon>
        <taxon>Actinopterygii</taxon>
        <taxon>Neopterygii</taxon>
        <taxon>Teleostei</taxon>
        <taxon>Neoteleostei</taxon>
        <taxon>Acanthomorphata</taxon>
        <taxon>Eupercaria</taxon>
        <taxon>Perciformes</taxon>
        <taxon>Cottioidei</taxon>
        <taxon>Cottales</taxon>
        <taxon>Liparidae</taxon>
        <taxon>Liparis</taxon>
    </lineage>
</organism>
<sequence length="116" mass="12818">MKPAVRFTGTIRQSEGVLRMFKATAAYSNTENIHNGNTDNNQQQMNLMDKAVETGALLSTVCSYNCKGDLAHIQLPDTSYRNASRGHRQRPGAGPVVTVERRLQSEGRDVKITPTK</sequence>
<keyword evidence="3" id="KW-1185">Reference proteome</keyword>
<dbReference type="Proteomes" id="UP000314294">
    <property type="component" value="Unassembled WGS sequence"/>
</dbReference>
<protein>
    <submittedName>
        <fullName evidence="2">Uncharacterized protein</fullName>
    </submittedName>
</protein>
<reference evidence="2 3" key="1">
    <citation type="submission" date="2019-03" db="EMBL/GenBank/DDBJ databases">
        <title>First draft genome of Liparis tanakae, snailfish: a comprehensive survey of snailfish specific genes.</title>
        <authorList>
            <person name="Kim W."/>
            <person name="Song I."/>
            <person name="Jeong J.-H."/>
            <person name="Kim D."/>
            <person name="Kim S."/>
            <person name="Ryu S."/>
            <person name="Song J.Y."/>
            <person name="Lee S.K."/>
        </authorList>
    </citation>
    <scope>NUCLEOTIDE SEQUENCE [LARGE SCALE GENOMIC DNA]</scope>
    <source>
        <tissue evidence="2">Muscle</tissue>
    </source>
</reference>
<evidence type="ECO:0000313" key="3">
    <source>
        <dbReference type="Proteomes" id="UP000314294"/>
    </source>
</evidence>
<name>A0A4Z2E063_9TELE</name>